<dbReference type="HOGENOM" id="CLU_2679166_0_0_4"/>
<accession>C7RJU6</accession>
<gene>
    <name evidence="2" type="ordered locus">CAP2UW1_3529</name>
</gene>
<evidence type="ECO:0000313" key="2">
    <source>
        <dbReference type="EMBL" id="ACV36787.1"/>
    </source>
</evidence>
<dbReference type="EMBL" id="CP001715">
    <property type="protein sequence ID" value="ACV36787.1"/>
    <property type="molecule type" value="Genomic_DNA"/>
</dbReference>
<reference evidence="2" key="1">
    <citation type="submission" date="2009-08" db="EMBL/GenBank/DDBJ databases">
        <authorList>
            <consortium name="US DOE Joint Genome Institute"/>
            <person name="Lucas S."/>
            <person name="Copeland A."/>
            <person name="Lapidus A."/>
            <person name="Glavina del Rio T."/>
            <person name="Dalin E."/>
            <person name="Tice H."/>
            <person name="Bruce D."/>
            <person name="Barry K."/>
            <person name="Pitluck S."/>
            <person name="Lowry S."/>
            <person name="Larimer F."/>
            <person name="Land M."/>
            <person name="Hauser L."/>
            <person name="Kyrpides N."/>
            <person name="Ivanova N."/>
            <person name="McMahon K.D."/>
            <person name="Hugenholtz P."/>
        </authorList>
    </citation>
    <scope>NUCLEOTIDE SEQUENCE</scope>
    <source>
        <strain evidence="2">UW-1</strain>
    </source>
</reference>
<reference evidence="2" key="2">
    <citation type="submission" date="2009-09" db="EMBL/GenBank/DDBJ databases">
        <title>Complete sequence of chromosome of Candidatus Accumulibacter phosphatis clade IIA str. UW-1.</title>
        <authorList>
            <consortium name="US DOE Joint Genome Institute"/>
            <person name="Martin H.G."/>
            <person name="Ivanova N."/>
            <person name="Kunin V."/>
            <person name="Warnecke F."/>
            <person name="Barry K."/>
            <person name="He S."/>
            <person name="Salamov A."/>
            <person name="Szeto E."/>
            <person name="Dalin E."/>
            <person name="Pangilinan J.L."/>
            <person name="Lapidus A."/>
            <person name="Lowry S."/>
            <person name="Kyrpides N.C."/>
            <person name="McMahon K.D."/>
            <person name="Hugenholtz P."/>
        </authorList>
    </citation>
    <scope>NUCLEOTIDE SEQUENCE [LARGE SCALE GENOMIC DNA]</scope>
    <source>
        <strain evidence="2">UW-1</strain>
    </source>
</reference>
<name>C7RJU6_ACCRE</name>
<protein>
    <submittedName>
        <fullName evidence="2">Uncharacterized protein</fullName>
    </submittedName>
</protein>
<dbReference type="STRING" id="522306.CAP2UW1_3529"/>
<sequence>MGLGSGASQVSFGSTVLTLVIDRWENATIKWHFTYNATTRRALVIIMGPMPEDKKMGGCHAGARRNQAAYGRAS</sequence>
<feature type="region of interest" description="Disordered" evidence="1">
    <location>
        <begin position="55"/>
        <end position="74"/>
    </location>
</feature>
<proteinExistence type="predicted"/>
<evidence type="ECO:0000256" key="1">
    <source>
        <dbReference type="SAM" id="MobiDB-lite"/>
    </source>
</evidence>
<dbReference type="AlphaFoldDB" id="C7RJU6"/>
<organism evidence="2">
    <name type="scientific">Accumulibacter regalis</name>
    <dbReference type="NCBI Taxonomy" id="522306"/>
    <lineage>
        <taxon>Bacteria</taxon>
        <taxon>Pseudomonadati</taxon>
        <taxon>Pseudomonadota</taxon>
        <taxon>Betaproteobacteria</taxon>
        <taxon>Candidatus Accumulibacter</taxon>
    </lineage>
</organism>
<dbReference type="KEGG" id="app:CAP2UW1_3529"/>